<evidence type="ECO:0000256" key="6">
    <source>
        <dbReference type="PROSITE-ProRule" id="PRU01015"/>
    </source>
</evidence>
<evidence type="ECO:0000259" key="9">
    <source>
        <dbReference type="Pfam" id="PF12756"/>
    </source>
</evidence>
<dbReference type="Pfam" id="PF12756">
    <property type="entry name" value="zf-C2H2_2"/>
    <property type="match status" value="1"/>
</dbReference>
<dbReference type="InterPro" id="IPR029063">
    <property type="entry name" value="SAM-dependent_MTases_sf"/>
</dbReference>
<feature type="compositionally biased region" description="Acidic residues" evidence="7">
    <location>
        <begin position="21"/>
        <end position="47"/>
    </location>
</feature>
<protein>
    <submittedName>
        <fullName evidence="12">Probable protein arginine N-methyltransferase 3</fullName>
    </submittedName>
</protein>
<evidence type="ECO:0000256" key="3">
    <source>
        <dbReference type="ARBA" id="ARBA00022691"/>
    </source>
</evidence>
<dbReference type="InterPro" id="IPR013216">
    <property type="entry name" value="Methyltransf_11"/>
</dbReference>
<evidence type="ECO:0000256" key="4">
    <source>
        <dbReference type="ARBA" id="ARBA00047384"/>
    </source>
</evidence>
<feature type="domain" description="ZN622/Rei1/Reh1 zinc finger C2H2-type" evidence="9">
    <location>
        <begin position="57"/>
        <end position="132"/>
    </location>
</feature>
<dbReference type="AlphaFoldDB" id="A0A6J1CC36"/>
<dbReference type="GO" id="GO:0005634">
    <property type="term" value="C:nucleus"/>
    <property type="evidence" value="ECO:0007669"/>
    <property type="project" value="TreeGrafter"/>
</dbReference>
<keyword evidence="1 6" id="KW-0489">Methyltransferase</keyword>
<reference evidence="12" key="1">
    <citation type="submission" date="2025-08" db="UniProtKB">
        <authorList>
            <consortium name="RefSeq"/>
        </authorList>
    </citation>
    <scope>IDENTIFICATION</scope>
    <source>
        <strain evidence="12">OHB3-1</strain>
    </source>
</reference>
<dbReference type="GO" id="GO:0035242">
    <property type="term" value="F:protein-arginine omega-N asymmetric methyltransferase activity"/>
    <property type="evidence" value="ECO:0007669"/>
    <property type="project" value="UniProtKB-EC"/>
</dbReference>
<feature type="region of interest" description="Disordered" evidence="7">
    <location>
        <begin position="15"/>
        <end position="47"/>
    </location>
</feature>
<dbReference type="GO" id="GO:0042054">
    <property type="term" value="F:histone methyltransferase activity"/>
    <property type="evidence" value="ECO:0007669"/>
    <property type="project" value="TreeGrafter"/>
</dbReference>
<dbReference type="SUPFAM" id="SSF57667">
    <property type="entry name" value="beta-beta-alpha zinc fingers"/>
    <property type="match status" value="1"/>
</dbReference>
<evidence type="ECO:0000256" key="1">
    <source>
        <dbReference type="ARBA" id="ARBA00022603"/>
    </source>
</evidence>
<evidence type="ECO:0000313" key="11">
    <source>
        <dbReference type="Proteomes" id="UP000504603"/>
    </source>
</evidence>
<dbReference type="InterPro" id="IPR025799">
    <property type="entry name" value="Arg_MeTrfase"/>
</dbReference>
<keyword evidence="11" id="KW-1185">Reference proteome</keyword>
<keyword evidence="3 6" id="KW-0949">S-adenosyl-L-methionine</keyword>
<dbReference type="PANTHER" id="PTHR11006:SF89">
    <property type="entry name" value="PROTEIN ARGININE N-METHYLTRANSFERASE 3-RELATED"/>
    <property type="match status" value="1"/>
</dbReference>
<evidence type="ECO:0000256" key="5">
    <source>
        <dbReference type="ARBA" id="ARBA00049303"/>
    </source>
</evidence>
<dbReference type="GeneID" id="111010201"/>
<evidence type="ECO:0000256" key="7">
    <source>
        <dbReference type="SAM" id="MobiDB-lite"/>
    </source>
</evidence>
<feature type="domain" description="Methyltransferase type 11" evidence="8">
    <location>
        <begin position="313"/>
        <end position="428"/>
    </location>
</feature>
<dbReference type="Gene3D" id="3.40.50.150">
    <property type="entry name" value="Vaccinia Virus protein VP39"/>
    <property type="match status" value="1"/>
</dbReference>
<dbReference type="CDD" id="cd02440">
    <property type="entry name" value="AdoMet_MTases"/>
    <property type="match status" value="1"/>
</dbReference>
<feature type="domain" description="Protein arginine N-methyltransferase" evidence="10">
    <location>
        <begin position="432"/>
        <end position="584"/>
    </location>
</feature>
<name>A0A6J1CC36_MOMCH</name>
<dbReference type="InterPro" id="IPR041661">
    <property type="entry name" value="ZN622/Rei1/Reh1_Znf-C2H2"/>
</dbReference>
<dbReference type="Proteomes" id="UP000504603">
    <property type="component" value="Unplaced"/>
</dbReference>
<evidence type="ECO:0000313" key="12">
    <source>
        <dbReference type="RefSeq" id="XP_022139241.1"/>
    </source>
</evidence>
<dbReference type="OrthoDB" id="7848332at2759"/>
<dbReference type="GO" id="GO:0032259">
    <property type="term" value="P:methylation"/>
    <property type="evidence" value="ECO:0007669"/>
    <property type="project" value="UniProtKB-KW"/>
</dbReference>
<dbReference type="InterPro" id="IPR036236">
    <property type="entry name" value="Znf_C2H2_sf"/>
</dbReference>
<dbReference type="SUPFAM" id="SSF53335">
    <property type="entry name" value="S-adenosyl-L-methionine-dependent methyltransferases"/>
    <property type="match status" value="1"/>
</dbReference>
<dbReference type="Pfam" id="PF08241">
    <property type="entry name" value="Methyltransf_11"/>
    <property type="match status" value="1"/>
</dbReference>
<accession>A0A6J1CC36</accession>
<dbReference type="Pfam" id="PF22528">
    <property type="entry name" value="PRMT_C"/>
    <property type="match status" value="1"/>
</dbReference>
<dbReference type="Gene3D" id="2.70.160.11">
    <property type="entry name" value="Hnrnp arginine n-methyltransferase1"/>
    <property type="match status" value="1"/>
</dbReference>
<evidence type="ECO:0000259" key="10">
    <source>
        <dbReference type="Pfam" id="PF22528"/>
    </source>
</evidence>
<dbReference type="KEGG" id="mcha:111010201"/>
<dbReference type="PANTHER" id="PTHR11006">
    <property type="entry name" value="PROTEIN ARGININE N-METHYLTRANSFERASE"/>
    <property type="match status" value="1"/>
</dbReference>
<keyword evidence="2 6" id="KW-0808">Transferase</keyword>
<dbReference type="RefSeq" id="XP_022139241.1">
    <property type="nucleotide sequence ID" value="XM_022283549.1"/>
</dbReference>
<comment type="catalytic activity">
    <reaction evidence="4">
        <text>L-arginyl-[protein] + 2 S-adenosyl-L-methionine = N(omega),N(omega)-dimethyl-L-arginyl-[protein] + 2 S-adenosyl-L-homocysteine + 2 H(+)</text>
        <dbReference type="Rhea" id="RHEA:48096"/>
        <dbReference type="Rhea" id="RHEA-COMP:10532"/>
        <dbReference type="Rhea" id="RHEA-COMP:11991"/>
        <dbReference type="ChEBI" id="CHEBI:15378"/>
        <dbReference type="ChEBI" id="CHEBI:29965"/>
        <dbReference type="ChEBI" id="CHEBI:57856"/>
        <dbReference type="ChEBI" id="CHEBI:59789"/>
        <dbReference type="ChEBI" id="CHEBI:61897"/>
        <dbReference type="EC" id="2.1.1.319"/>
    </reaction>
    <physiologicalReaction direction="left-to-right" evidence="4">
        <dbReference type="Rhea" id="RHEA:48097"/>
    </physiologicalReaction>
</comment>
<proteinExistence type="predicted"/>
<dbReference type="InterPro" id="IPR055135">
    <property type="entry name" value="PRMT_dom"/>
</dbReference>
<dbReference type="FunFam" id="3.40.50.150:FF:000016">
    <property type="entry name" value="Protein arginine N-methyltransferase 6"/>
    <property type="match status" value="1"/>
</dbReference>
<sequence length="643" mass="71861">MDKFHKELDKETCKAEKFVREEEEEDDEEQEDGTDDWDDWNADEEEGEGEFDSNFLCLFCNSKYNDCDTLFNHCNSVHHFDFRGIRRALGLDFYGSFKIINYIRSQVAENRCWSCGLSCQSNQDLQNHLHKTVNLNSMKAPWDDDKYLKPFREDDPLLYSFAEDEEDDDISLTNNNLGRNMDSDGGNCNADEMTGESLPFHHNQIEENGIKDCSSTSHGYLNPPSNLEAVIQSTVKTTETLGLNDKMLEDDQLKVSRRSLYSKDIKNVNDSYFGSYSSFGIHREMLSDKVRMEAYGQAILQNQSLFHEAVVMDVGCGTGILSLFAAKAGASRVIAVEASDKMAAVATQIAKENGLLWNRKQTGDSSMSSGIVEVVHSMVEELEKNVEIQPRSVDVLLSEWMGYCLLYESMLSSVLLARDRWLKPGGAILPDTATILVAGFGVGGTSLPFWENVYGFSMSCVGKELVRDAANIPIVDIVDANDLVTSAAILHTFDLATMHLDDVDFTANTELEPSLHYPSKSGDDVEVEVSWCHGVVLWFETGFTSRFCKESPAVLSTSPYTPKTHWSQTILTFREPIAVTSRKSATNESAPVGTDASPAVKVHLRVSIVRAPEHRSIDISLETTGIAGDGRKRHWPVQLFSLR</sequence>
<dbReference type="PROSITE" id="PS51678">
    <property type="entry name" value="SAM_MT_PRMT"/>
    <property type="match status" value="1"/>
</dbReference>
<organism evidence="11 12">
    <name type="scientific">Momordica charantia</name>
    <name type="common">Bitter gourd</name>
    <name type="synonym">Balsam pear</name>
    <dbReference type="NCBI Taxonomy" id="3673"/>
    <lineage>
        <taxon>Eukaryota</taxon>
        <taxon>Viridiplantae</taxon>
        <taxon>Streptophyta</taxon>
        <taxon>Embryophyta</taxon>
        <taxon>Tracheophyta</taxon>
        <taxon>Spermatophyta</taxon>
        <taxon>Magnoliopsida</taxon>
        <taxon>eudicotyledons</taxon>
        <taxon>Gunneridae</taxon>
        <taxon>Pentapetalae</taxon>
        <taxon>rosids</taxon>
        <taxon>fabids</taxon>
        <taxon>Cucurbitales</taxon>
        <taxon>Cucurbitaceae</taxon>
        <taxon>Momordiceae</taxon>
        <taxon>Momordica</taxon>
    </lineage>
</organism>
<gene>
    <name evidence="12" type="primary">LOC111010201</name>
</gene>
<comment type="catalytic activity">
    <reaction evidence="5">
        <text>L-arginyl-[protein] + S-adenosyl-L-methionine = N(omega)-methyl-L-arginyl-[protein] + S-adenosyl-L-homocysteine + H(+)</text>
        <dbReference type="Rhea" id="RHEA:48100"/>
        <dbReference type="Rhea" id="RHEA-COMP:10532"/>
        <dbReference type="Rhea" id="RHEA-COMP:11990"/>
        <dbReference type="ChEBI" id="CHEBI:15378"/>
        <dbReference type="ChEBI" id="CHEBI:29965"/>
        <dbReference type="ChEBI" id="CHEBI:57856"/>
        <dbReference type="ChEBI" id="CHEBI:59789"/>
        <dbReference type="ChEBI" id="CHEBI:65280"/>
    </reaction>
    <physiologicalReaction direction="left-to-right" evidence="5">
        <dbReference type="Rhea" id="RHEA:48101"/>
    </physiologicalReaction>
</comment>
<evidence type="ECO:0000259" key="8">
    <source>
        <dbReference type="Pfam" id="PF08241"/>
    </source>
</evidence>
<evidence type="ECO:0000256" key="2">
    <source>
        <dbReference type="ARBA" id="ARBA00022679"/>
    </source>
</evidence>